<accession>A0ABX3IIM8</accession>
<reference evidence="10 11" key="1">
    <citation type="submission" date="2015-06" db="EMBL/GenBank/DDBJ databases">
        <title>Genome sequencing of Thermotogales isolates from hydrothermal vents.</title>
        <authorList>
            <person name="Haverkamp T.H."/>
            <person name="Kublanov I.V."/>
            <person name="Nesbo C.L."/>
        </authorList>
    </citation>
    <scope>NUCLEOTIDE SEQUENCE [LARGE SCALE GENOMIC DNA]</scope>
    <source>
        <strain evidence="11">ik275mar</strain>
    </source>
</reference>
<evidence type="ECO:0000256" key="8">
    <source>
        <dbReference type="RuleBase" id="RU366003"/>
    </source>
</evidence>
<dbReference type="InterPro" id="IPR016195">
    <property type="entry name" value="Pol/histidinol_Pase-like"/>
</dbReference>
<proteinExistence type="inferred from homology"/>
<evidence type="ECO:0000256" key="1">
    <source>
        <dbReference type="ARBA" id="ARBA00004970"/>
    </source>
</evidence>
<dbReference type="Pfam" id="PF02811">
    <property type="entry name" value="PHP"/>
    <property type="match status" value="1"/>
</dbReference>
<keyword evidence="6 8" id="KW-0368">Histidine biosynthesis</keyword>
<dbReference type="EC" id="3.1.3.15" evidence="3 8"/>
<comment type="similarity">
    <text evidence="2 8">Belongs to the PHP hydrolase family. HisK subfamily.</text>
</comment>
<dbReference type="InterPro" id="IPR010140">
    <property type="entry name" value="Histidinol_P_phosphatase_HisJ"/>
</dbReference>
<feature type="domain" description="PHP" evidence="9">
    <location>
        <begin position="3"/>
        <end position="165"/>
    </location>
</feature>
<gene>
    <name evidence="10" type="ORF">XJ44_04500</name>
</gene>
<keyword evidence="4 8" id="KW-0028">Amino-acid biosynthesis</keyword>
<dbReference type="EMBL" id="LBFC01000018">
    <property type="protein sequence ID" value="ONN27056.1"/>
    <property type="molecule type" value="Genomic_DNA"/>
</dbReference>
<evidence type="ECO:0000256" key="3">
    <source>
        <dbReference type="ARBA" id="ARBA00013085"/>
    </source>
</evidence>
<evidence type="ECO:0000256" key="2">
    <source>
        <dbReference type="ARBA" id="ARBA00009152"/>
    </source>
</evidence>
<protein>
    <recommendedName>
        <fullName evidence="3 8">Histidinol-phosphatase</fullName>
        <shortName evidence="8">HolPase</shortName>
        <ecNumber evidence="3 8">3.1.3.15</ecNumber>
    </recommendedName>
</protein>
<evidence type="ECO:0000313" key="11">
    <source>
        <dbReference type="Proteomes" id="UP000242616"/>
    </source>
</evidence>
<evidence type="ECO:0000313" key="10">
    <source>
        <dbReference type="EMBL" id="ONN27056.1"/>
    </source>
</evidence>
<name>A0ABX3IIM8_9BACT</name>
<dbReference type="RefSeq" id="WP_075665826.1">
    <property type="nucleotide sequence ID" value="NZ_LBFC01000018.1"/>
</dbReference>
<dbReference type="PANTHER" id="PTHR21039">
    <property type="entry name" value="HISTIDINOL PHOSPHATASE-RELATED"/>
    <property type="match status" value="1"/>
</dbReference>
<dbReference type="InterPro" id="IPR004013">
    <property type="entry name" value="PHP_dom"/>
</dbReference>
<evidence type="ECO:0000256" key="7">
    <source>
        <dbReference type="ARBA" id="ARBA00049158"/>
    </source>
</evidence>
<dbReference type="Proteomes" id="UP000242616">
    <property type="component" value="Unassembled WGS sequence"/>
</dbReference>
<organism evidence="10 11">
    <name type="scientific">Thermosipho affectus</name>
    <dbReference type="NCBI Taxonomy" id="660294"/>
    <lineage>
        <taxon>Bacteria</taxon>
        <taxon>Thermotogati</taxon>
        <taxon>Thermotogota</taxon>
        <taxon>Thermotogae</taxon>
        <taxon>Thermotogales</taxon>
        <taxon>Fervidobacteriaceae</taxon>
        <taxon>Thermosipho</taxon>
    </lineage>
</organism>
<dbReference type="SUPFAM" id="SSF89550">
    <property type="entry name" value="PHP domain-like"/>
    <property type="match status" value="1"/>
</dbReference>
<evidence type="ECO:0000259" key="9">
    <source>
        <dbReference type="Pfam" id="PF02811"/>
    </source>
</evidence>
<dbReference type="Gene3D" id="3.20.20.140">
    <property type="entry name" value="Metal-dependent hydrolases"/>
    <property type="match status" value="1"/>
</dbReference>
<evidence type="ECO:0000256" key="6">
    <source>
        <dbReference type="ARBA" id="ARBA00023102"/>
    </source>
</evidence>
<evidence type="ECO:0000256" key="5">
    <source>
        <dbReference type="ARBA" id="ARBA00022801"/>
    </source>
</evidence>
<sequence>MIDYHLHSNFSADSTSSIDDILSMAGNLSIIITDHYEAVDGEESFKFDVEVYKREMRKRNLPIGVEFGWDGKGKIDIDLKEFDFVILSNHKRYDEKDRQKVYEKYLLDLYTFVKKIDDFHVLGHLDFPRRFSDGFEPFSKKLYPIIEDVLRLVLEKGKTIEVNTAGIFRYGEPNPSIDILKLFKKLGGKYVTIGSDAHKVEHVGRGIEKVYEILEEVGIKYLMVYENGWKISSKNI</sequence>
<comment type="pathway">
    <text evidence="1 8">Amino-acid biosynthesis; L-histidine biosynthesis; L-histidine from 5-phospho-alpha-D-ribose 1-diphosphate: step 8/9.</text>
</comment>
<evidence type="ECO:0000256" key="4">
    <source>
        <dbReference type="ARBA" id="ARBA00022605"/>
    </source>
</evidence>
<comment type="caution">
    <text evidence="10">The sequence shown here is derived from an EMBL/GenBank/DDBJ whole genome shotgun (WGS) entry which is preliminary data.</text>
</comment>
<keyword evidence="11" id="KW-1185">Reference proteome</keyword>
<keyword evidence="5 8" id="KW-0378">Hydrolase</keyword>
<comment type="catalytic activity">
    <reaction evidence="7 8">
        <text>L-histidinol phosphate + H2O = L-histidinol + phosphate</text>
        <dbReference type="Rhea" id="RHEA:14465"/>
        <dbReference type="ChEBI" id="CHEBI:15377"/>
        <dbReference type="ChEBI" id="CHEBI:43474"/>
        <dbReference type="ChEBI" id="CHEBI:57699"/>
        <dbReference type="ChEBI" id="CHEBI:57980"/>
        <dbReference type="EC" id="3.1.3.15"/>
    </reaction>
</comment>
<dbReference type="PANTHER" id="PTHR21039:SF0">
    <property type="entry name" value="HISTIDINOL-PHOSPHATASE"/>
    <property type="match status" value="1"/>
</dbReference>